<gene>
    <name evidence="1" type="ORF">RFI_27490</name>
</gene>
<feature type="non-terminal residue" evidence="1">
    <location>
        <position position="1"/>
    </location>
</feature>
<organism evidence="1 2">
    <name type="scientific">Reticulomyxa filosa</name>
    <dbReference type="NCBI Taxonomy" id="46433"/>
    <lineage>
        <taxon>Eukaryota</taxon>
        <taxon>Sar</taxon>
        <taxon>Rhizaria</taxon>
        <taxon>Retaria</taxon>
        <taxon>Foraminifera</taxon>
        <taxon>Monothalamids</taxon>
        <taxon>Reticulomyxidae</taxon>
        <taxon>Reticulomyxa</taxon>
    </lineage>
</organism>
<dbReference type="EMBL" id="ASPP01023837">
    <property type="protein sequence ID" value="ETO09885.1"/>
    <property type="molecule type" value="Genomic_DNA"/>
</dbReference>
<accession>X6MA57</accession>
<sequence length="131" mass="15220">SSNTKFSSIQNDEFKQQLNESSSIQNDAFKQLVYQTVVEKKIQDQDELNRKEISALTEKSEKNKDELIKQIIELTESNAKLSTTIEMLDEIYSLKLQNYAINPIRKTYNPIKRNFAQCNDIIVTNIEEAEK</sequence>
<protein>
    <submittedName>
        <fullName evidence="1">Uncharacterized protein</fullName>
    </submittedName>
</protein>
<comment type="caution">
    <text evidence="1">The sequence shown here is derived from an EMBL/GenBank/DDBJ whole genome shotgun (WGS) entry which is preliminary data.</text>
</comment>
<name>X6MA57_RETFI</name>
<keyword evidence="2" id="KW-1185">Reference proteome</keyword>
<evidence type="ECO:0000313" key="1">
    <source>
        <dbReference type="EMBL" id="ETO09885.1"/>
    </source>
</evidence>
<evidence type="ECO:0000313" key="2">
    <source>
        <dbReference type="Proteomes" id="UP000023152"/>
    </source>
</evidence>
<dbReference type="Proteomes" id="UP000023152">
    <property type="component" value="Unassembled WGS sequence"/>
</dbReference>
<reference evidence="1 2" key="1">
    <citation type="journal article" date="2013" name="Curr. Biol.">
        <title>The Genome of the Foraminiferan Reticulomyxa filosa.</title>
        <authorList>
            <person name="Glockner G."/>
            <person name="Hulsmann N."/>
            <person name="Schleicher M."/>
            <person name="Noegel A.A."/>
            <person name="Eichinger L."/>
            <person name="Gallinger C."/>
            <person name="Pawlowski J."/>
            <person name="Sierra R."/>
            <person name="Euteneuer U."/>
            <person name="Pillet L."/>
            <person name="Moustafa A."/>
            <person name="Platzer M."/>
            <person name="Groth M."/>
            <person name="Szafranski K."/>
            <person name="Schliwa M."/>
        </authorList>
    </citation>
    <scope>NUCLEOTIDE SEQUENCE [LARGE SCALE GENOMIC DNA]</scope>
</reference>
<proteinExistence type="predicted"/>
<dbReference type="AlphaFoldDB" id="X6MA57"/>